<dbReference type="Gene3D" id="1.25.40.10">
    <property type="entry name" value="Tetratricopeptide repeat domain"/>
    <property type="match status" value="1"/>
</dbReference>
<feature type="domain" description="CHAT" evidence="4">
    <location>
        <begin position="231"/>
        <end position="361"/>
    </location>
</feature>
<evidence type="ECO:0000313" key="6">
    <source>
        <dbReference type="EMBL" id="BBH39618.1"/>
    </source>
</evidence>
<reference evidence="6 7" key="1">
    <citation type="submission" date="2018-11" db="EMBL/GenBank/DDBJ databases">
        <title>Complete genome sequence of Microcystis aeruginosa NIES-102.</title>
        <authorList>
            <person name="Yamaguchi H."/>
            <person name="Suzuki S."/>
            <person name="Kawachi M."/>
        </authorList>
    </citation>
    <scope>NUCLEOTIDE SEQUENCE [LARGE SCALE GENOMIC DNA]</scope>
    <source>
        <strain evidence="6 7">NIES-102</strain>
    </source>
</reference>
<feature type="domain" description="Leucine-binding protein" evidence="5">
    <location>
        <begin position="557"/>
        <end position="870"/>
    </location>
</feature>
<evidence type="ECO:0000256" key="1">
    <source>
        <dbReference type="ARBA" id="ARBA00010062"/>
    </source>
</evidence>
<sequence>MSRVVILKIGEGNFETGFSVTLEIRDNHRLIAPFAEGRLVPNLDIADALQNYRRAYYHWVKSQPSLGITVPHSMITHAAVDDPRDNLRKATQTLKDSLNEWLNSSYLSSIQNRILFHIGTKSEVRFFIQTNHFDLQQIPWECWNFLRDWWNDVEIALTIQRNPPIINLTPPIKVLVILGNIDIESKHTSLCLSSLQTLLGNQDKVSLHILSPGLKDTLSPKNIHKILSPGLKVPLSPKNIHNELIKNQWDIVVYLGHSQTSSDGHDGVFIIDNDTALSPDNNLRNSLEIAVKKGLKLVICNSCDGLGIGRQLANIGVPHIIVMKEPIAVRVALRFLEVFLPNFLEYKSLQESLTIARQELRLHEFEVDAASSSLLPRLIENPEEPPLILPLPPENTEENHQNNHEQSRPLRLSSRWKQALLFILSILVTLSVLYWGGVFSYDASKDPEISLGEEILLKTNRQDNIIERGRQAFKNKEYKQAIQLFKKSLDRLPNNPEIRIYYNNARAAYQDRNPLKIATSVPLGNNPEIAQEILRGIALLQQELNDEQAKNPDFHFLQVVVANDNNSGVDAKDRAEKFVKDPSIIAVVGHNASAASEAAKDIYVQGKIVALSPTSFSPKISGNGYIYKMVPEMETFATTLSEYIRKQTDKLIIQNPTNLICYDNRSGDNYNFAQKYRNILLGQQFQKVIKDADFDCNIEPKNNLDQEKIYQKIAQYQVNILMIAPYINDLKRAVSIFKQRPAQQLNLVILGSPTFQSYLTLAEGKQGVENLVITVPWYDLKQDNYIHSFWQNKINVWRTPMAYDATKVILTALRQLYQQGQKFDRELLNQVLRNDFSIEGMTGTVRFDENGVRNMNNNPDDRRYLILQVKKGQFVPLAPIKSAGPV</sequence>
<dbReference type="InterPro" id="IPR051010">
    <property type="entry name" value="BCAA_transport"/>
</dbReference>
<evidence type="ECO:0000256" key="3">
    <source>
        <dbReference type="PROSITE-ProRule" id="PRU00339"/>
    </source>
</evidence>
<dbReference type="SUPFAM" id="SSF53822">
    <property type="entry name" value="Periplasmic binding protein-like I"/>
    <property type="match status" value="1"/>
</dbReference>
<dbReference type="Proteomes" id="UP000278152">
    <property type="component" value="Chromosome"/>
</dbReference>
<dbReference type="CDD" id="cd06268">
    <property type="entry name" value="PBP1_ABC_transporter_LIVBP-like"/>
    <property type="match status" value="1"/>
</dbReference>
<evidence type="ECO:0000259" key="5">
    <source>
        <dbReference type="Pfam" id="PF13458"/>
    </source>
</evidence>
<accession>A0A3G9JI50</accession>
<dbReference type="PANTHER" id="PTHR30483:SF6">
    <property type="entry name" value="PERIPLASMIC BINDING PROTEIN OF ABC TRANSPORTER FOR NATURAL AMINO ACIDS"/>
    <property type="match status" value="1"/>
</dbReference>
<dbReference type="InterPro" id="IPR019734">
    <property type="entry name" value="TPR_rpt"/>
</dbReference>
<dbReference type="KEGG" id="mvz:myaer102_21560"/>
<dbReference type="Pfam" id="PF12770">
    <property type="entry name" value="CHAT"/>
    <property type="match status" value="1"/>
</dbReference>
<evidence type="ECO:0000259" key="4">
    <source>
        <dbReference type="Pfam" id="PF12770"/>
    </source>
</evidence>
<feature type="repeat" description="TPR" evidence="3">
    <location>
        <begin position="462"/>
        <end position="495"/>
    </location>
</feature>
<dbReference type="AlphaFoldDB" id="A0A3G9JI50"/>
<dbReference type="InterPro" id="IPR028082">
    <property type="entry name" value="Peripla_BP_I"/>
</dbReference>
<protein>
    <submittedName>
        <fullName evidence="6">Putative branched-chain amino acid transport system substrate-binding protein</fullName>
    </submittedName>
</protein>
<dbReference type="InterPro" id="IPR011990">
    <property type="entry name" value="TPR-like_helical_dom_sf"/>
</dbReference>
<evidence type="ECO:0000256" key="2">
    <source>
        <dbReference type="ARBA" id="ARBA00022729"/>
    </source>
</evidence>
<dbReference type="Pfam" id="PF13458">
    <property type="entry name" value="Peripla_BP_6"/>
    <property type="match status" value="1"/>
</dbReference>
<proteinExistence type="inferred from homology"/>
<dbReference type="InterPro" id="IPR024983">
    <property type="entry name" value="CHAT_dom"/>
</dbReference>
<dbReference type="RefSeq" id="WP_125730793.1">
    <property type="nucleotide sequence ID" value="NZ_AP019314.1"/>
</dbReference>
<comment type="similarity">
    <text evidence="1">Belongs to the leucine-binding protein family.</text>
</comment>
<keyword evidence="3" id="KW-0802">TPR repeat</keyword>
<dbReference type="PROSITE" id="PS50005">
    <property type="entry name" value="TPR"/>
    <property type="match status" value="1"/>
</dbReference>
<organism evidence="6 7">
    <name type="scientific">Microcystis viridis NIES-102</name>
    <dbReference type="NCBI Taxonomy" id="213615"/>
    <lineage>
        <taxon>Bacteria</taxon>
        <taxon>Bacillati</taxon>
        <taxon>Cyanobacteriota</taxon>
        <taxon>Cyanophyceae</taxon>
        <taxon>Oscillatoriophycideae</taxon>
        <taxon>Chroococcales</taxon>
        <taxon>Microcystaceae</taxon>
        <taxon>Microcystis</taxon>
    </lineage>
</organism>
<keyword evidence="2" id="KW-0732">Signal</keyword>
<evidence type="ECO:0000313" key="7">
    <source>
        <dbReference type="Proteomes" id="UP000278152"/>
    </source>
</evidence>
<dbReference type="Gene3D" id="3.40.50.2300">
    <property type="match status" value="2"/>
</dbReference>
<dbReference type="InterPro" id="IPR028081">
    <property type="entry name" value="Leu-bd"/>
</dbReference>
<dbReference type="EMBL" id="AP019314">
    <property type="protein sequence ID" value="BBH39618.1"/>
    <property type="molecule type" value="Genomic_DNA"/>
</dbReference>
<dbReference type="SUPFAM" id="SSF48452">
    <property type="entry name" value="TPR-like"/>
    <property type="match status" value="1"/>
</dbReference>
<name>A0A3G9JI50_MICVR</name>
<dbReference type="PANTHER" id="PTHR30483">
    <property type="entry name" value="LEUCINE-SPECIFIC-BINDING PROTEIN"/>
    <property type="match status" value="1"/>
</dbReference>
<gene>
    <name evidence="6" type="ORF">myaer102_21560</name>
</gene>